<name>A0A6F9DRI4_9ASCI</name>
<dbReference type="PANTHER" id="PTHR12243">
    <property type="entry name" value="MADF DOMAIN TRANSCRIPTION FACTOR"/>
    <property type="match status" value="1"/>
</dbReference>
<protein>
    <submittedName>
        <fullName evidence="2">Transcription factor Adf-1-like</fullName>
    </submittedName>
</protein>
<dbReference type="SMART" id="SM00595">
    <property type="entry name" value="MADF"/>
    <property type="match status" value="1"/>
</dbReference>
<accession>A0A6F9DRI4</accession>
<feature type="domain" description="MADF" evidence="1">
    <location>
        <begin position="6"/>
        <end position="97"/>
    </location>
</feature>
<dbReference type="GO" id="GO:0006357">
    <property type="term" value="P:regulation of transcription by RNA polymerase II"/>
    <property type="evidence" value="ECO:0007669"/>
    <property type="project" value="TreeGrafter"/>
</dbReference>
<gene>
    <name evidence="2" type="primary">Rnf224</name>
</gene>
<evidence type="ECO:0000259" key="1">
    <source>
        <dbReference type="PROSITE" id="PS51029"/>
    </source>
</evidence>
<dbReference type="GO" id="GO:0005667">
    <property type="term" value="C:transcription regulator complex"/>
    <property type="evidence" value="ECO:0007669"/>
    <property type="project" value="TreeGrafter"/>
</dbReference>
<dbReference type="AlphaFoldDB" id="A0A6F9DRI4"/>
<dbReference type="InterPro" id="IPR039353">
    <property type="entry name" value="TF_Adf1"/>
</dbReference>
<evidence type="ECO:0000313" key="2">
    <source>
        <dbReference type="EMBL" id="CAB3265650.1"/>
    </source>
</evidence>
<dbReference type="GO" id="GO:0005634">
    <property type="term" value="C:nucleus"/>
    <property type="evidence" value="ECO:0007669"/>
    <property type="project" value="TreeGrafter"/>
</dbReference>
<dbReference type="PROSITE" id="PS51029">
    <property type="entry name" value="MADF"/>
    <property type="match status" value="1"/>
</dbReference>
<organism evidence="2">
    <name type="scientific">Phallusia mammillata</name>
    <dbReference type="NCBI Taxonomy" id="59560"/>
    <lineage>
        <taxon>Eukaryota</taxon>
        <taxon>Metazoa</taxon>
        <taxon>Chordata</taxon>
        <taxon>Tunicata</taxon>
        <taxon>Ascidiacea</taxon>
        <taxon>Phlebobranchia</taxon>
        <taxon>Ascidiidae</taxon>
        <taxon>Phallusia</taxon>
    </lineage>
</organism>
<dbReference type="Pfam" id="PF10545">
    <property type="entry name" value="MADF_DNA_bdg"/>
    <property type="match status" value="1"/>
</dbReference>
<dbReference type="PANTHER" id="PTHR12243:SF69">
    <property type="entry name" value="SI:CH73-59F11.3"/>
    <property type="match status" value="1"/>
</dbReference>
<dbReference type="InterPro" id="IPR006578">
    <property type="entry name" value="MADF-dom"/>
</dbReference>
<reference evidence="2" key="1">
    <citation type="submission" date="2020-04" db="EMBL/GenBank/DDBJ databases">
        <authorList>
            <person name="Neveu A P."/>
        </authorList>
    </citation>
    <scope>NUCLEOTIDE SEQUENCE</scope>
    <source>
        <tissue evidence="2">Whole embryo</tissue>
    </source>
</reference>
<proteinExistence type="evidence at transcript level"/>
<sequence>MDFNDILIQMVQDSPCIYNTHISHYKDQNQREKAWKKIAEHTGQKVETCMKRWKSLRDRFAKEKRRIENAEKNGAAVADLRVWEHYEALKFLQAHLRHKVTVGTFLPTSKRISDSMQDESVSEYAEVISLELVDKEPAPATSLSPTMQSTSRQGKKRKCFDQMDIEEEIYDMVRKNAKRILEMKMTLTKEQQNDEFTNFGNFVASSLRKLPEAKAYQSFTFIAEHLQSQRASLD</sequence>
<dbReference type="EMBL" id="LR789788">
    <property type="protein sequence ID" value="CAB3265650.1"/>
    <property type="molecule type" value="mRNA"/>
</dbReference>